<feature type="coiled-coil region" evidence="1">
    <location>
        <begin position="4"/>
        <end position="55"/>
    </location>
</feature>
<comment type="caution">
    <text evidence="2">The sequence shown here is derived from an EMBL/GenBank/DDBJ whole genome shotgun (WGS) entry which is preliminary data.</text>
</comment>
<organism evidence="2 3">
    <name type="scientific">Catellicoccus marimammalium M35/04/3</name>
    <dbReference type="NCBI Taxonomy" id="1234409"/>
    <lineage>
        <taxon>Bacteria</taxon>
        <taxon>Bacillati</taxon>
        <taxon>Bacillota</taxon>
        <taxon>Bacilli</taxon>
        <taxon>Lactobacillales</taxon>
        <taxon>Enterococcaceae</taxon>
        <taxon>Catellicoccus</taxon>
    </lineage>
</organism>
<sequence length="60" mass="6969">MELKKELETLVAEAKKEMDRLADRRQEELGNGINYVENEMQIEHLKGEIEGLQEAIDRLA</sequence>
<dbReference type="EMBL" id="AMYT01000021">
    <property type="protein sequence ID" value="EKU27029.1"/>
    <property type="molecule type" value="Genomic_DNA"/>
</dbReference>
<keyword evidence="1" id="KW-0175">Coiled coil</keyword>
<dbReference type="AlphaFoldDB" id="K8Z7S2"/>
<dbReference type="Proteomes" id="UP000016057">
    <property type="component" value="Unassembled WGS sequence"/>
</dbReference>
<name>K8Z7S2_9ENTE</name>
<evidence type="ECO:0000256" key="1">
    <source>
        <dbReference type="SAM" id="Coils"/>
    </source>
</evidence>
<evidence type="ECO:0000313" key="2">
    <source>
        <dbReference type="EMBL" id="EKU27029.1"/>
    </source>
</evidence>
<keyword evidence="3" id="KW-1185">Reference proteome</keyword>
<protein>
    <submittedName>
        <fullName evidence="2">Uncharacterized protein</fullName>
    </submittedName>
</protein>
<dbReference type="eggNOG" id="ENOG5033NZ1">
    <property type="taxonomic scope" value="Bacteria"/>
</dbReference>
<proteinExistence type="predicted"/>
<accession>K8Z7S2</accession>
<dbReference type="RefSeq" id="WP_009491638.1">
    <property type="nucleotide sequence ID" value="NZ_AMYT01000021.1"/>
</dbReference>
<dbReference type="OrthoDB" id="2157023at2"/>
<reference evidence="2 3" key="1">
    <citation type="journal article" date="2013" name="Genome Announc.">
        <title>Draft Genome Sequence of Catellicoccus marimammalium, a Novel Species Commonly Found in Gull Feces.</title>
        <authorList>
            <person name="Weigand M.R."/>
            <person name="Ryu H."/>
            <person name="Bozcek L."/>
            <person name="Konstantinidis K.T."/>
            <person name="Santo Domingo J.W."/>
        </authorList>
    </citation>
    <scope>NUCLEOTIDE SEQUENCE [LARGE SCALE GENOMIC DNA]</scope>
    <source>
        <strain evidence="2 3">M35/04/3</strain>
    </source>
</reference>
<evidence type="ECO:0000313" key="3">
    <source>
        <dbReference type="Proteomes" id="UP000016057"/>
    </source>
</evidence>
<dbReference type="STRING" id="1234409.C683_1025"/>
<gene>
    <name evidence="2" type="ORF">C683_1025</name>
</gene>